<dbReference type="Gene3D" id="3.40.50.2300">
    <property type="match status" value="1"/>
</dbReference>
<dbReference type="SUPFAM" id="SSF46894">
    <property type="entry name" value="C-terminal effector domain of the bipartite response regulators"/>
    <property type="match status" value="1"/>
</dbReference>
<dbReference type="InterPro" id="IPR039420">
    <property type="entry name" value="WalR-like"/>
</dbReference>
<evidence type="ECO:0000256" key="2">
    <source>
        <dbReference type="ARBA" id="ARBA00023125"/>
    </source>
</evidence>
<keyword evidence="1 3" id="KW-0597">Phosphoprotein</keyword>
<evidence type="ECO:0000256" key="3">
    <source>
        <dbReference type="PROSITE-ProRule" id="PRU00169"/>
    </source>
</evidence>
<gene>
    <name evidence="6" type="ORF">EDD33_1712</name>
</gene>
<reference evidence="6 7" key="1">
    <citation type="submission" date="2018-11" db="EMBL/GenBank/DDBJ databases">
        <title>Sequencing the genomes of 1000 actinobacteria strains.</title>
        <authorList>
            <person name="Klenk H.-P."/>
        </authorList>
    </citation>
    <scope>NUCLEOTIDE SEQUENCE [LARGE SCALE GENOMIC DNA]</scope>
    <source>
        <strain evidence="6 7">DSM 12652</strain>
    </source>
</reference>
<keyword evidence="7" id="KW-1185">Reference proteome</keyword>
<dbReference type="PROSITE" id="PS50110">
    <property type="entry name" value="RESPONSE_REGULATORY"/>
    <property type="match status" value="1"/>
</dbReference>
<sequence length="216" mass="22275">MPTSSAEAVTVLGRPDGGSGVGDCVRVVIVDDHQLFVDSVSAVLGAQPGLCVVGSAGTLGGALAELAAWSPDVLVLDRQLPDGDAIASLPEVRQLVPEARIVMLTSHDDAVVEQRALRAGVHAYVRKTAGLGEVLHAVRSDVPSPVVGPTSGVALTARESEVLALVAEGLTNPAIAERLGLSPFTIGNQVASLRVKLGAHSKLDLVSRARREGFLF</sequence>
<dbReference type="PROSITE" id="PS50043">
    <property type="entry name" value="HTH_LUXR_2"/>
    <property type="match status" value="1"/>
</dbReference>
<accession>A0A3N2CTK4</accession>
<dbReference type="AlphaFoldDB" id="A0A3N2CTK4"/>
<dbReference type="EMBL" id="RKHO01000001">
    <property type="protein sequence ID" value="ROR90863.1"/>
    <property type="molecule type" value="Genomic_DNA"/>
</dbReference>
<name>A0A3N2CTK4_9ACTN</name>
<feature type="modified residue" description="4-aspartylphosphate" evidence="3">
    <location>
        <position position="77"/>
    </location>
</feature>
<dbReference type="InterPro" id="IPR000792">
    <property type="entry name" value="Tscrpt_reg_LuxR_C"/>
</dbReference>
<dbReference type="SMART" id="SM00421">
    <property type="entry name" value="HTH_LUXR"/>
    <property type="match status" value="1"/>
</dbReference>
<organism evidence="6 7">
    <name type="scientific">Nocardioides aurantiacus</name>
    <dbReference type="NCBI Taxonomy" id="86796"/>
    <lineage>
        <taxon>Bacteria</taxon>
        <taxon>Bacillati</taxon>
        <taxon>Actinomycetota</taxon>
        <taxon>Actinomycetes</taxon>
        <taxon>Propionibacteriales</taxon>
        <taxon>Nocardioidaceae</taxon>
        <taxon>Nocardioides</taxon>
    </lineage>
</organism>
<protein>
    <submittedName>
        <fullName evidence="6">LuxR family two component transcriptional regulator</fullName>
    </submittedName>
</protein>
<dbReference type="RefSeq" id="WP_170169737.1">
    <property type="nucleotide sequence ID" value="NZ_RKHO01000001.1"/>
</dbReference>
<keyword evidence="2" id="KW-0238">DNA-binding</keyword>
<dbReference type="SUPFAM" id="SSF52172">
    <property type="entry name" value="CheY-like"/>
    <property type="match status" value="1"/>
</dbReference>
<dbReference type="InterPro" id="IPR058245">
    <property type="entry name" value="NreC/VraR/RcsB-like_REC"/>
</dbReference>
<dbReference type="PANTHER" id="PTHR43214">
    <property type="entry name" value="TWO-COMPONENT RESPONSE REGULATOR"/>
    <property type="match status" value="1"/>
</dbReference>
<evidence type="ECO:0000259" key="5">
    <source>
        <dbReference type="PROSITE" id="PS50110"/>
    </source>
</evidence>
<dbReference type="GO" id="GO:0000160">
    <property type="term" value="P:phosphorelay signal transduction system"/>
    <property type="evidence" value="ECO:0007669"/>
    <property type="project" value="InterPro"/>
</dbReference>
<evidence type="ECO:0000259" key="4">
    <source>
        <dbReference type="PROSITE" id="PS50043"/>
    </source>
</evidence>
<evidence type="ECO:0000256" key="1">
    <source>
        <dbReference type="ARBA" id="ARBA00022553"/>
    </source>
</evidence>
<dbReference type="PROSITE" id="PS00622">
    <property type="entry name" value="HTH_LUXR_1"/>
    <property type="match status" value="1"/>
</dbReference>
<dbReference type="CDD" id="cd17535">
    <property type="entry name" value="REC_NarL-like"/>
    <property type="match status" value="1"/>
</dbReference>
<dbReference type="Pfam" id="PF00196">
    <property type="entry name" value="GerE"/>
    <property type="match status" value="1"/>
</dbReference>
<feature type="domain" description="HTH luxR-type" evidence="4">
    <location>
        <begin position="148"/>
        <end position="213"/>
    </location>
</feature>
<comment type="caution">
    <text evidence="6">The sequence shown here is derived from an EMBL/GenBank/DDBJ whole genome shotgun (WGS) entry which is preliminary data.</text>
</comment>
<dbReference type="CDD" id="cd06170">
    <property type="entry name" value="LuxR_C_like"/>
    <property type="match status" value="1"/>
</dbReference>
<dbReference type="SMART" id="SM00448">
    <property type="entry name" value="REC"/>
    <property type="match status" value="1"/>
</dbReference>
<dbReference type="Proteomes" id="UP000281738">
    <property type="component" value="Unassembled WGS sequence"/>
</dbReference>
<evidence type="ECO:0000313" key="6">
    <source>
        <dbReference type="EMBL" id="ROR90863.1"/>
    </source>
</evidence>
<dbReference type="InterPro" id="IPR001789">
    <property type="entry name" value="Sig_transdc_resp-reg_receiver"/>
</dbReference>
<feature type="domain" description="Response regulatory" evidence="5">
    <location>
        <begin position="26"/>
        <end position="142"/>
    </location>
</feature>
<dbReference type="GO" id="GO:0006355">
    <property type="term" value="P:regulation of DNA-templated transcription"/>
    <property type="evidence" value="ECO:0007669"/>
    <property type="project" value="InterPro"/>
</dbReference>
<dbReference type="InterPro" id="IPR036388">
    <property type="entry name" value="WH-like_DNA-bd_sf"/>
</dbReference>
<dbReference type="Pfam" id="PF00072">
    <property type="entry name" value="Response_reg"/>
    <property type="match status" value="1"/>
</dbReference>
<dbReference type="InterPro" id="IPR016032">
    <property type="entry name" value="Sig_transdc_resp-reg_C-effctor"/>
</dbReference>
<dbReference type="Gene3D" id="1.10.10.10">
    <property type="entry name" value="Winged helix-like DNA-binding domain superfamily/Winged helix DNA-binding domain"/>
    <property type="match status" value="1"/>
</dbReference>
<evidence type="ECO:0000313" key="7">
    <source>
        <dbReference type="Proteomes" id="UP000281738"/>
    </source>
</evidence>
<proteinExistence type="predicted"/>
<dbReference type="PRINTS" id="PR00038">
    <property type="entry name" value="HTHLUXR"/>
</dbReference>
<dbReference type="InterPro" id="IPR011006">
    <property type="entry name" value="CheY-like_superfamily"/>
</dbReference>
<dbReference type="GO" id="GO:0003677">
    <property type="term" value="F:DNA binding"/>
    <property type="evidence" value="ECO:0007669"/>
    <property type="project" value="UniProtKB-KW"/>
</dbReference>